<evidence type="ECO:0000256" key="2">
    <source>
        <dbReference type="ARBA" id="ARBA00004613"/>
    </source>
</evidence>
<evidence type="ECO:0000256" key="9">
    <source>
        <dbReference type="ARBA" id="ARBA00022837"/>
    </source>
</evidence>
<dbReference type="GO" id="GO:0004252">
    <property type="term" value="F:serine-type endopeptidase activity"/>
    <property type="evidence" value="ECO:0007669"/>
    <property type="project" value="UniProtKB-UniRule"/>
</dbReference>
<comment type="subcellular location">
    <subcellularLocation>
        <location evidence="2">Secreted</location>
    </subcellularLocation>
</comment>
<feature type="signal peptide" evidence="12">
    <location>
        <begin position="1"/>
        <end position="25"/>
    </location>
</feature>
<keyword evidence="9" id="KW-0106">Calcium</keyword>
<feature type="active site" description="Charge relay system" evidence="10">
    <location>
        <position position="157"/>
    </location>
</feature>
<dbReference type="GO" id="GO:0046872">
    <property type="term" value="F:metal ion binding"/>
    <property type="evidence" value="ECO:0007669"/>
    <property type="project" value="UniProtKB-KW"/>
</dbReference>
<dbReference type="PANTHER" id="PTHR43806">
    <property type="entry name" value="PEPTIDASE S8"/>
    <property type="match status" value="1"/>
</dbReference>
<dbReference type="InterPro" id="IPR023828">
    <property type="entry name" value="Peptidase_S8_Ser-AS"/>
</dbReference>
<keyword evidence="7 10" id="KW-0378">Hydrolase</keyword>
<evidence type="ECO:0000313" key="16">
    <source>
        <dbReference type="Proteomes" id="UP000391919"/>
    </source>
</evidence>
<dbReference type="InterPro" id="IPR050131">
    <property type="entry name" value="Peptidase_S8_subtilisin-like"/>
</dbReference>
<dbReference type="SUPFAM" id="SSF52743">
    <property type="entry name" value="Subtilisin-like"/>
    <property type="match status" value="1"/>
</dbReference>
<feature type="domain" description="Peptidase S8/S53" evidence="13">
    <location>
        <begin position="120"/>
        <end position="367"/>
    </location>
</feature>
<dbReference type="GO" id="GO:0006508">
    <property type="term" value="P:proteolysis"/>
    <property type="evidence" value="ECO:0007669"/>
    <property type="project" value="UniProtKB-KW"/>
</dbReference>
<dbReference type="EMBL" id="BKZQ01000024">
    <property type="protein sequence ID" value="GER70645.1"/>
    <property type="molecule type" value="Genomic_DNA"/>
</dbReference>
<dbReference type="InterPro" id="IPR008964">
    <property type="entry name" value="Invasin/intimin_cell_adhesion"/>
</dbReference>
<evidence type="ECO:0000256" key="6">
    <source>
        <dbReference type="ARBA" id="ARBA00022723"/>
    </source>
</evidence>
<dbReference type="GO" id="GO:0005576">
    <property type="term" value="C:extracellular region"/>
    <property type="evidence" value="ECO:0007669"/>
    <property type="project" value="UniProtKB-SubCell"/>
</dbReference>
<comment type="similarity">
    <text evidence="3 10 11">Belongs to the peptidase S8 family.</text>
</comment>
<evidence type="ECO:0000256" key="4">
    <source>
        <dbReference type="ARBA" id="ARBA00022525"/>
    </source>
</evidence>
<dbReference type="InterPro" id="IPR037045">
    <property type="entry name" value="S8pro/Inhibitor_I9_sf"/>
</dbReference>
<dbReference type="PRINTS" id="PR00723">
    <property type="entry name" value="SUBTILISIN"/>
</dbReference>
<keyword evidence="6" id="KW-0479">Metal-binding</keyword>
<evidence type="ECO:0000256" key="12">
    <source>
        <dbReference type="SAM" id="SignalP"/>
    </source>
</evidence>
<dbReference type="Gene3D" id="2.60.40.1930">
    <property type="match status" value="1"/>
</dbReference>
<dbReference type="Pfam" id="PF05922">
    <property type="entry name" value="Inhibitor_I9"/>
    <property type="match status" value="1"/>
</dbReference>
<evidence type="ECO:0000313" key="15">
    <source>
        <dbReference type="EMBL" id="GER70645.1"/>
    </source>
</evidence>
<dbReference type="PROSITE" id="PS51892">
    <property type="entry name" value="SUBTILASE"/>
    <property type="match status" value="1"/>
</dbReference>
<dbReference type="PROSITE" id="PS00137">
    <property type="entry name" value="SUBTILASE_HIS"/>
    <property type="match status" value="1"/>
</dbReference>
<evidence type="ECO:0000256" key="3">
    <source>
        <dbReference type="ARBA" id="ARBA00011073"/>
    </source>
</evidence>
<dbReference type="SUPFAM" id="SSF49373">
    <property type="entry name" value="Invasin/intimin cell-adhesion fragments"/>
    <property type="match status" value="1"/>
</dbReference>
<sequence length="484" mass="51256">MPVSKYWRKSVLVALSFLLAFPITADQVRAKGKMENVIVTFKEDVHKKAITEVNGKIEQSYEHIPAVSGKVPASRVAELEHNDEVKSVEPDQQAEISGQTVSWGIVKVKASTSWKSGDTGKGVKIAIIDTGIAKHADLSIAGGVSMISSSYNDNNGHGTHVAGIIGAKNNSFGVVGVAPGASLYAVKVLDSKGKGDLEDVIKGIDWSIAHKMNIINLSLGVKDYSPALKQAVDKAYKAGILVVAAAGNNSTSKTKSTTDNIDYPAKYASVIAVGGTDENNDHAPFSSIGKELEVSAPAIDILSTYISKAHPYARMDGTSMAAPFASGALALLIQKYPGKSAAWIRSKLDSSVHDLGPKGRDVYFGYGLVQAPGLAASVSSAKSSFQASLTTDHSTYKKGSSIQITEKVFNQFSKKAIPGATVKLTLKTAKGVVKTVTVKTNTKGTATYKFSTASQSYRGTYTISATVSKSGYYTRTQFKTVKVE</sequence>
<evidence type="ECO:0000256" key="10">
    <source>
        <dbReference type="PROSITE-ProRule" id="PRU01240"/>
    </source>
</evidence>
<dbReference type="InterPro" id="IPR010259">
    <property type="entry name" value="S8pro/Inhibitor_I9"/>
</dbReference>
<name>A0A5J4JIX1_9BACI</name>
<dbReference type="Proteomes" id="UP000391919">
    <property type="component" value="Unassembled WGS sequence"/>
</dbReference>
<dbReference type="Gene3D" id="3.40.50.200">
    <property type="entry name" value="Peptidase S8/S53 domain"/>
    <property type="match status" value="1"/>
</dbReference>
<evidence type="ECO:0000259" key="13">
    <source>
        <dbReference type="Pfam" id="PF00082"/>
    </source>
</evidence>
<keyword evidence="16" id="KW-1185">Reference proteome</keyword>
<evidence type="ECO:0000256" key="7">
    <source>
        <dbReference type="ARBA" id="ARBA00022801"/>
    </source>
</evidence>
<dbReference type="AlphaFoldDB" id="A0A5J4JIX1"/>
<feature type="domain" description="Inhibitor I9" evidence="14">
    <location>
        <begin position="44"/>
        <end position="95"/>
    </location>
</feature>
<dbReference type="Gene3D" id="3.30.70.80">
    <property type="entry name" value="Peptidase S8 propeptide/proteinase inhibitor I9"/>
    <property type="match status" value="1"/>
</dbReference>
<dbReference type="InterPro" id="IPR023827">
    <property type="entry name" value="Peptidase_S8_Asp-AS"/>
</dbReference>
<dbReference type="Pfam" id="PF00082">
    <property type="entry name" value="Peptidase_S8"/>
    <property type="match status" value="1"/>
</dbReference>
<dbReference type="InterPro" id="IPR015500">
    <property type="entry name" value="Peptidase_S8_subtilisin-rel"/>
</dbReference>
<dbReference type="InterPro" id="IPR022398">
    <property type="entry name" value="Peptidase_S8_His-AS"/>
</dbReference>
<dbReference type="CDD" id="cd07477">
    <property type="entry name" value="Peptidases_S8_Subtilisin_subset"/>
    <property type="match status" value="1"/>
</dbReference>
<dbReference type="SUPFAM" id="SSF54897">
    <property type="entry name" value="Protease propeptides/inhibitors"/>
    <property type="match status" value="1"/>
</dbReference>
<dbReference type="RefSeq" id="WP_151679891.1">
    <property type="nucleotide sequence ID" value="NZ_BKZQ01000024.1"/>
</dbReference>
<keyword evidence="8 10" id="KW-0720">Serine protease</keyword>
<accession>A0A5J4JIX1</accession>
<dbReference type="InterPro" id="IPR000209">
    <property type="entry name" value="Peptidase_S8/S53_dom"/>
</dbReference>
<reference evidence="15 16" key="1">
    <citation type="submission" date="2019-09" db="EMBL/GenBank/DDBJ databases">
        <title>Draft genome sequence of Bacillus sp. JC-7.</title>
        <authorList>
            <person name="Tanaka N."/>
            <person name="Shiwa Y."/>
            <person name="Fujita N."/>
            <person name="Tanasupawat S."/>
        </authorList>
    </citation>
    <scope>NUCLEOTIDE SEQUENCE [LARGE SCALE GENOMIC DNA]</scope>
    <source>
        <strain evidence="15 16">JC-7</strain>
    </source>
</reference>
<comment type="cofactor">
    <cofactor evidence="1">
        <name>Ca(2+)</name>
        <dbReference type="ChEBI" id="CHEBI:29108"/>
    </cofactor>
</comment>
<dbReference type="InterPro" id="IPR036852">
    <property type="entry name" value="Peptidase_S8/S53_dom_sf"/>
</dbReference>
<keyword evidence="12" id="KW-0732">Signal</keyword>
<proteinExistence type="inferred from homology"/>
<dbReference type="InterPro" id="IPR034202">
    <property type="entry name" value="Subtilisin_Carlsberg-like"/>
</dbReference>
<keyword evidence="5 10" id="KW-0645">Protease</keyword>
<keyword evidence="4" id="KW-0964">Secreted</keyword>
<feature type="chain" id="PRO_5039282708" description="Subtilisin" evidence="12">
    <location>
        <begin position="26"/>
        <end position="484"/>
    </location>
</feature>
<feature type="active site" description="Charge relay system" evidence="10">
    <location>
        <position position="129"/>
    </location>
</feature>
<feature type="active site" description="Charge relay system" evidence="10">
    <location>
        <position position="319"/>
    </location>
</feature>
<protein>
    <recommendedName>
        <fullName evidence="17">Subtilisin</fullName>
    </recommendedName>
</protein>
<evidence type="ECO:0000256" key="1">
    <source>
        <dbReference type="ARBA" id="ARBA00001913"/>
    </source>
</evidence>
<evidence type="ECO:0000256" key="5">
    <source>
        <dbReference type="ARBA" id="ARBA00022670"/>
    </source>
</evidence>
<dbReference type="PROSITE" id="PS00138">
    <property type="entry name" value="SUBTILASE_SER"/>
    <property type="match status" value="1"/>
</dbReference>
<evidence type="ECO:0000256" key="11">
    <source>
        <dbReference type="RuleBase" id="RU003355"/>
    </source>
</evidence>
<gene>
    <name evidence="15" type="ORF">BpJC7_19480</name>
</gene>
<dbReference type="PROSITE" id="PS00136">
    <property type="entry name" value="SUBTILASE_ASP"/>
    <property type="match status" value="1"/>
</dbReference>
<dbReference type="PANTHER" id="PTHR43806:SF11">
    <property type="entry name" value="CEREVISIN-RELATED"/>
    <property type="match status" value="1"/>
</dbReference>
<evidence type="ECO:0000259" key="14">
    <source>
        <dbReference type="Pfam" id="PF05922"/>
    </source>
</evidence>
<comment type="caution">
    <text evidence="15">The sequence shown here is derived from an EMBL/GenBank/DDBJ whole genome shotgun (WGS) entry which is preliminary data.</text>
</comment>
<organism evidence="15 16">
    <name type="scientific">Weizmannia acidilactici</name>
    <dbReference type="NCBI Taxonomy" id="2607726"/>
    <lineage>
        <taxon>Bacteria</taxon>
        <taxon>Bacillati</taxon>
        <taxon>Bacillota</taxon>
        <taxon>Bacilli</taxon>
        <taxon>Bacillales</taxon>
        <taxon>Bacillaceae</taxon>
        <taxon>Heyndrickxia</taxon>
    </lineage>
</organism>
<evidence type="ECO:0000256" key="8">
    <source>
        <dbReference type="ARBA" id="ARBA00022825"/>
    </source>
</evidence>
<evidence type="ECO:0008006" key="17">
    <source>
        <dbReference type="Google" id="ProtNLM"/>
    </source>
</evidence>